<dbReference type="Proteomes" id="UP001139158">
    <property type="component" value="Unassembled WGS sequence"/>
</dbReference>
<accession>A0A9X1MB24</accession>
<dbReference type="EMBL" id="JAJFZV010000001">
    <property type="protein sequence ID" value="MCC3296694.1"/>
    <property type="molecule type" value="Genomic_DNA"/>
</dbReference>
<reference evidence="2" key="1">
    <citation type="submission" date="2021-10" db="EMBL/GenBank/DDBJ databases">
        <title>Novel species in genus Arthrobacter.</title>
        <authorList>
            <person name="Liu Y."/>
        </authorList>
    </citation>
    <scope>NUCLEOTIDE SEQUENCE</scope>
    <source>
        <strain evidence="2">Zg-Y453</strain>
    </source>
</reference>
<keyword evidence="3" id="KW-1185">Reference proteome</keyword>
<sequence length="255" mass="26413">MNIPAPGEDLARRIVAGPGSGTVPPEPAAPSRPGRYVLAFGSVLTLVSGFVLAGAYVLGTLADEPLTAPQQAHLLAGWNDIAEEPEDELSSEELAELRNSGWSCPELAELGFTVESARTETVAGRPAVALVLVRGEEKILLYEQRPWQGGKNNEVLHAVSGRPVAEAGFTAQEGTPTAPRIWQAPSRPGEAVLSTGNVTYTLASSAPAETMTGAVSELSLSESARLLVPASDGEDTAVQRILRGLSVLAGAGGSL</sequence>
<comment type="caution">
    <text evidence="2">The sequence shown here is derived from an EMBL/GenBank/DDBJ whole genome shotgun (WGS) entry which is preliminary data.</text>
</comment>
<organism evidence="2 3">
    <name type="scientific">Arthrobacter caoxuetaonis</name>
    <dbReference type="NCBI Taxonomy" id="2886935"/>
    <lineage>
        <taxon>Bacteria</taxon>
        <taxon>Bacillati</taxon>
        <taxon>Actinomycetota</taxon>
        <taxon>Actinomycetes</taxon>
        <taxon>Micrococcales</taxon>
        <taxon>Micrococcaceae</taxon>
        <taxon>Arthrobacter</taxon>
    </lineage>
</organism>
<protein>
    <submittedName>
        <fullName evidence="2">Uncharacterized protein</fullName>
    </submittedName>
</protein>
<keyword evidence="1" id="KW-0472">Membrane</keyword>
<proteinExistence type="predicted"/>
<evidence type="ECO:0000313" key="2">
    <source>
        <dbReference type="EMBL" id="MCC3296694.1"/>
    </source>
</evidence>
<evidence type="ECO:0000313" key="3">
    <source>
        <dbReference type="Proteomes" id="UP001139158"/>
    </source>
</evidence>
<dbReference type="AlphaFoldDB" id="A0A9X1MB24"/>
<gene>
    <name evidence="2" type="ORF">LJ757_02595</name>
</gene>
<evidence type="ECO:0000256" key="1">
    <source>
        <dbReference type="SAM" id="Phobius"/>
    </source>
</evidence>
<keyword evidence="1" id="KW-0812">Transmembrane</keyword>
<dbReference type="RefSeq" id="WP_227894593.1">
    <property type="nucleotide sequence ID" value="NZ_CP099466.1"/>
</dbReference>
<keyword evidence="1" id="KW-1133">Transmembrane helix</keyword>
<name>A0A9X1MB24_9MICC</name>
<feature type="transmembrane region" description="Helical" evidence="1">
    <location>
        <begin position="36"/>
        <end position="58"/>
    </location>
</feature>